<reference evidence="1 2" key="1">
    <citation type="submission" date="2023-03" db="EMBL/GenBank/DDBJ databases">
        <title>Paludisphaera mucosa sp. nov. a novel planctomycete from northern fen.</title>
        <authorList>
            <person name="Ivanova A."/>
        </authorList>
    </citation>
    <scope>NUCLEOTIDE SEQUENCE [LARGE SCALE GENOMIC DNA]</scope>
    <source>
        <strain evidence="1 2">Pla2</strain>
    </source>
</reference>
<sequence>MFIEIQSADPAVHALAVRIAQRCVWIIQAVLREEERGEAAREFYRVCREELDKKSSREPEV</sequence>
<organism evidence="1 2">
    <name type="scientific">Paludisphaera mucosa</name>
    <dbReference type="NCBI Taxonomy" id="3030827"/>
    <lineage>
        <taxon>Bacteria</taxon>
        <taxon>Pseudomonadati</taxon>
        <taxon>Planctomycetota</taxon>
        <taxon>Planctomycetia</taxon>
        <taxon>Isosphaerales</taxon>
        <taxon>Isosphaeraceae</taxon>
        <taxon>Paludisphaera</taxon>
    </lineage>
</organism>
<dbReference type="Proteomes" id="UP001216907">
    <property type="component" value="Unassembled WGS sequence"/>
</dbReference>
<evidence type="ECO:0000313" key="2">
    <source>
        <dbReference type="Proteomes" id="UP001216907"/>
    </source>
</evidence>
<protein>
    <submittedName>
        <fullName evidence="1">Uncharacterized protein</fullName>
    </submittedName>
</protein>
<comment type="caution">
    <text evidence="1">The sequence shown here is derived from an EMBL/GenBank/DDBJ whole genome shotgun (WGS) entry which is preliminary data.</text>
</comment>
<gene>
    <name evidence="1" type="ORF">PZE19_21975</name>
</gene>
<keyword evidence="2" id="KW-1185">Reference proteome</keyword>
<evidence type="ECO:0000313" key="1">
    <source>
        <dbReference type="EMBL" id="MDG3006449.1"/>
    </source>
</evidence>
<dbReference type="EMBL" id="JARRAG010000002">
    <property type="protein sequence ID" value="MDG3006449.1"/>
    <property type="molecule type" value="Genomic_DNA"/>
</dbReference>
<proteinExistence type="predicted"/>
<accession>A0ABT6FFZ9</accession>
<dbReference type="RefSeq" id="WP_277862746.1">
    <property type="nucleotide sequence ID" value="NZ_JARRAG010000002.1"/>
</dbReference>
<name>A0ABT6FFZ9_9BACT</name>